<keyword evidence="4" id="KW-0808">Transferase</keyword>
<dbReference type="InterPro" id="IPR003414">
    <property type="entry name" value="PP_kinase"/>
</dbReference>
<accession>A0A0R1K4M2</accession>
<dbReference type="Pfam" id="PF13090">
    <property type="entry name" value="PP_kinase_C"/>
    <property type="match status" value="1"/>
</dbReference>
<sequence length="606" mass="70442">MINKNRVDKRTGFNGMELLSIIYEFNSRNITKQYQALALVLEELREKGIFEIRRYEDLEFSEKNHVNDFFKREIADKLKIHEFLPEQKTMSNLNFLLCGKDKNYTIPVPNDMNRIIETGIPNTFVMLGDLIYANMADITTGLDIEQVYVYRVTYDKNKKYDFLDPNMGDSEYLEKMTDYVNNRGPRKITRVEFYSPEHKGRSFFAGLFGLSKKSVYAIPGPLDLKFLDKLFKRYKNQSKLIFPSFQGLEWKPSQNIFEYLNRKSLLVQYPYDSFDVFLNFLRTAVNDSRTTAIQMTIYRTEKNSQVVKLLKEAAAKGIEVKTVVELRARFDEDHNLDVAEELKQAGCKVYYGDRLNKVHAKICLVRQGKSKGYVQIGTGNYNAVTAKVFSDISFYTHNQRYVNDAVKFFEELEGKGNTGFELLVTSPNDLKRMILRKIKKSTQDYLRDGKAEVFMKVNGLTDVDVINGIYRAARLGLPFRLIVRGPCSLKLGICGEKEDIVVKSIVGELLEHSRIYSFTYGNGSTETWISSADLMTRNLDRRVEIAVPIVESQPKKQMSKIIKMYLRDSANSYYLTKDGEYFKSKKFIDFSAQQTWLRRIKWKKYI</sequence>
<keyword evidence="5" id="KW-1185">Reference proteome</keyword>
<evidence type="ECO:0000313" key="4">
    <source>
        <dbReference type="EMBL" id="KRK78534.1"/>
    </source>
</evidence>
<protein>
    <submittedName>
        <fullName evidence="4">Polyphosphate kinase</fullName>
    </submittedName>
</protein>
<keyword evidence="4" id="KW-0418">Kinase</keyword>
<proteinExistence type="predicted"/>
<dbReference type="GO" id="GO:0006799">
    <property type="term" value="P:polyphosphate biosynthetic process"/>
    <property type="evidence" value="ECO:0007669"/>
    <property type="project" value="InterPro"/>
</dbReference>
<dbReference type="SUPFAM" id="SSF143724">
    <property type="entry name" value="PHP14-like"/>
    <property type="match status" value="1"/>
</dbReference>
<dbReference type="STRING" id="1423775.FD03_GL002309"/>
<dbReference type="Pfam" id="PF02503">
    <property type="entry name" value="PP_kinase"/>
    <property type="match status" value="1"/>
</dbReference>
<dbReference type="InterPro" id="IPR025200">
    <property type="entry name" value="PPK_C_dom2"/>
</dbReference>
<evidence type="ECO:0000259" key="3">
    <source>
        <dbReference type="Pfam" id="PF17941"/>
    </source>
</evidence>
<dbReference type="Gene3D" id="3.30.870.10">
    <property type="entry name" value="Endonuclease Chain A"/>
    <property type="match status" value="2"/>
</dbReference>
<comment type="caution">
    <text evidence="4">The sequence shown here is derived from an EMBL/GenBank/DDBJ whole genome shotgun (WGS) entry which is preliminary data.</text>
</comment>
<dbReference type="Pfam" id="PF17941">
    <property type="entry name" value="PP_kinase_C_1"/>
    <property type="match status" value="1"/>
</dbReference>
<dbReference type="PANTHER" id="PTHR30218:SF0">
    <property type="entry name" value="POLYPHOSPHATE KINASE"/>
    <property type="match status" value="1"/>
</dbReference>
<dbReference type="EMBL" id="AZDZ01000022">
    <property type="protein sequence ID" value="KRK78534.1"/>
    <property type="molecule type" value="Genomic_DNA"/>
</dbReference>
<feature type="domain" description="Polyphosphate kinase C-terminal" evidence="3">
    <location>
        <begin position="255"/>
        <end position="415"/>
    </location>
</feature>
<reference evidence="4 5" key="1">
    <citation type="journal article" date="2015" name="Genome Announc.">
        <title>Expanding the biotechnology potential of lactobacilli through comparative genomics of 213 strains and associated genera.</title>
        <authorList>
            <person name="Sun Z."/>
            <person name="Harris H.M."/>
            <person name="McCann A."/>
            <person name="Guo C."/>
            <person name="Argimon S."/>
            <person name="Zhang W."/>
            <person name="Yang X."/>
            <person name="Jeffery I.B."/>
            <person name="Cooney J.C."/>
            <person name="Kagawa T.F."/>
            <person name="Liu W."/>
            <person name="Song Y."/>
            <person name="Salvetti E."/>
            <person name="Wrobel A."/>
            <person name="Rasinkangas P."/>
            <person name="Parkhill J."/>
            <person name="Rea M.C."/>
            <person name="O'Sullivan O."/>
            <person name="Ritari J."/>
            <person name="Douillard F.P."/>
            <person name="Paul Ross R."/>
            <person name="Yang R."/>
            <person name="Briner A.E."/>
            <person name="Felis G.E."/>
            <person name="de Vos W.M."/>
            <person name="Barrangou R."/>
            <person name="Klaenhammer T.R."/>
            <person name="Caufield P.W."/>
            <person name="Cui Y."/>
            <person name="Zhang H."/>
            <person name="O'Toole P.W."/>
        </authorList>
    </citation>
    <scope>NUCLEOTIDE SEQUENCE [LARGE SCALE GENOMIC DNA]</scope>
    <source>
        <strain evidence="4 5">DSM 19682</strain>
    </source>
</reference>
<evidence type="ECO:0000259" key="2">
    <source>
        <dbReference type="Pfam" id="PF13090"/>
    </source>
</evidence>
<dbReference type="eggNOG" id="COG0855">
    <property type="taxonomic scope" value="Bacteria"/>
</dbReference>
<dbReference type="InterPro" id="IPR024953">
    <property type="entry name" value="PP_kinase_middle"/>
</dbReference>
<dbReference type="GO" id="GO:0009358">
    <property type="term" value="C:polyphosphate kinase complex"/>
    <property type="evidence" value="ECO:0007669"/>
    <property type="project" value="InterPro"/>
</dbReference>
<evidence type="ECO:0000313" key="5">
    <source>
        <dbReference type="Proteomes" id="UP000051248"/>
    </source>
</evidence>
<dbReference type="Gene3D" id="3.30.1840.10">
    <property type="entry name" value="Polyphosphate kinase middle domain"/>
    <property type="match status" value="1"/>
</dbReference>
<name>A0A0R1K4M2_9LACO</name>
<dbReference type="Proteomes" id="UP000051248">
    <property type="component" value="Unassembled WGS sequence"/>
</dbReference>
<dbReference type="PANTHER" id="PTHR30218">
    <property type="entry name" value="POLYPHOSPHATE KINASE"/>
    <property type="match status" value="1"/>
</dbReference>
<evidence type="ECO:0000259" key="1">
    <source>
        <dbReference type="Pfam" id="PF02503"/>
    </source>
</evidence>
<organism evidence="4 5">
    <name type="scientific">Companilactobacillus nodensis DSM 19682 = JCM 14932 = NBRC 107160</name>
    <dbReference type="NCBI Taxonomy" id="1423775"/>
    <lineage>
        <taxon>Bacteria</taxon>
        <taxon>Bacillati</taxon>
        <taxon>Bacillota</taxon>
        <taxon>Bacilli</taxon>
        <taxon>Lactobacillales</taxon>
        <taxon>Lactobacillaceae</taxon>
        <taxon>Companilactobacillus</taxon>
    </lineage>
</organism>
<dbReference type="AlphaFoldDB" id="A0A0R1K4M2"/>
<dbReference type="InterPro" id="IPR041108">
    <property type="entry name" value="PP_kinase_C_1"/>
</dbReference>
<feature type="domain" description="Polyphosphate kinase C-terminal" evidence="2">
    <location>
        <begin position="423"/>
        <end position="585"/>
    </location>
</feature>
<dbReference type="PATRIC" id="fig|1423775.4.peg.2347"/>
<gene>
    <name evidence="4" type="ORF">FD03_GL002309</name>
</gene>
<feature type="domain" description="Polyphosphate kinase middle" evidence="1">
    <location>
        <begin position="63"/>
        <end position="229"/>
    </location>
</feature>
<dbReference type="InterPro" id="IPR036830">
    <property type="entry name" value="PP_kinase_middle_dom_sf"/>
</dbReference>
<dbReference type="SUPFAM" id="SSF56024">
    <property type="entry name" value="Phospholipase D/nuclease"/>
    <property type="match status" value="2"/>
</dbReference>
<dbReference type="GO" id="GO:0008976">
    <property type="term" value="F:polyphosphate kinase activity"/>
    <property type="evidence" value="ECO:0007669"/>
    <property type="project" value="InterPro"/>
</dbReference>